<dbReference type="Proteomes" id="UP000000589">
    <property type="component" value="Chromosome 6"/>
</dbReference>
<dbReference type="Ensembl" id="ENSMUST00000032446.12">
    <property type="protein sequence ID" value="ENSMUSP00000032446.6"/>
    <property type="gene ID" value="ENSMUSG00000030304.12"/>
</dbReference>
<accession>F8WJ78</accession>
<dbReference type="HOGENOM" id="CLU_3359501_0_0_1"/>
<protein>
    <submittedName>
        <fullName evidence="1">ERGIC and golgi 2</fullName>
    </submittedName>
</protein>
<evidence type="ECO:0000313" key="2">
    <source>
        <dbReference type="MGI" id="MGI:1914706"/>
    </source>
</evidence>
<dbReference type="VEuPathDB" id="HostDB:ENSMUSG00000030304"/>
<dbReference type="ExpressionAtlas" id="F8WJ78">
    <property type="expression patterns" value="baseline and differential"/>
</dbReference>
<keyword evidence="4" id="KW-1267">Proteomics identification</keyword>
<dbReference type="MGI" id="MGI:1914706">
    <property type="gene designation" value="Ergic2"/>
</dbReference>
<sequence>MRRLNRRKTLSLVKELDAFPKVPDSYVETSASGGTASCEST</sequence>
<dbReference type="AGR" id="MGI:1914706"/>
<organism evidence="1 3">
    <name type="scientific">Mus musculus</name>
    <name type="common">Mouse</name>
    <dbReference type="NCBI Taxonomy" id="10090"/>
    <lineage>
        <taxon>Eukaryota</taxon>
        <taxon>Metazoa</taxon>
        <taxon>Chordata</taxon>
        <taxon>Craniata</taxon>
        <taxon>Vertebrata</taxon>
        <taxon>Euteleostomi</taxon>
        <taxon>Mammalia</taxon>
        <taxon>Eutheria</taxon>
        <taxon>Euarchontoglires</taxon>
        <taxon>Glires</taxon>
        <taxon>Rodentia</taxon>
        <taxon>Myomorpha</taxon>
        <taxon>Muroidea</taxon>
        <taxon>Muridae</taxon>
        <taxon>Murinae</taxon>
        <taxon>Mus</taxon>
        <taxon>Mus</taxon>
    </lineage>
</organism>
<evidence type="ECO:0000313" key="3">
    <source>
        <dbReference type="Proteomes" id="UP000000589"/>
    </source>
</evidence>
<reference evidence="1" key="4">
    <citation type="submission" date="2025-09" db="UniProtKB">
        <authorList>
            <consortium name="Ensembl"/>
        </authorList>
    </citation>
    <scope>IDENTIFICATION</scope>
    <source>
        <strain evidence="1">C57BL/6J</strain>
    </source>
</reference>
<gene>
    <name evidence="1 2" type="primary">Ergic2</name>
</gene>
<reference evidence="1 3" key="1">
    <citation type="journal article" date="2009" name="PLoS Biol.">
        <title>Lineage-specific biology revealed by a finished genome assembly of the mouse.</title>
        <authorList>
            <consortium name="Mouse Genome Sequencing Consortium"/>
            <person name="Church D.M."/>
            <person name="Goodstadt L."/>
            <person name="Hillier L.W."/>
            <person name="Zody M.C."/>
            <person name="Goldstein S."/>
            <person name="She X."/>
            <person name="Bult C.J."/>
            <person name="Agarwala R."/>
            <person name="Cherry J.L."/>
            <person name="DiCuccio M."/>
            <person name="Hlavina W."/>
            <person name="Kapustin Y."/>
            <person name="Meric P."/>
            <person name="Maglott D."/>
            <person name="Birtle Z."/>
            <person name="Marques A.C."/>
            <person name="Graves T."/>
            <person name="Zhou S."/>
            <person name="Teague B."/>
            <person name="Potamousis K."/>
            <person name="Churas C."/>
            <person name="Place M."/>
            <person name="Herschleb J."/>
            <person name="Runnheim R."/>
            <person name="Forrest D."/>
            <person name="Amos-Landgraf J."/>
            <person name="Schwartz D.C."/>
            <person name="Cheng Z."/>
            <person name="Lindblad-Toh K."/>
            <person name="Eichler E.E."/>
            <person name="Ponting C.P."/>
        </authorList>
    </citation>
    <scope>NUCLEOTIDE SEQUENCE [LARGE SCALE GENOMIC DNA]</scope>
    <source>
        <strain evidence="1 3">C57BL/6J</strain>
    </source>
</reference>
<dbReference type="ProteomicsDB" id="350758"/>
<keyword evidence="3" id="KW-1185">Reference proteome</keyword>
<reference evidence="1 3" key="2">
    <citation type="journal article" date="2011" name="PLoS Biol.">
        <title>Modernizing reference genome assemblies.</title>
        <authorList>
            <person name="Church D.M."/>
            <person name="Schneider V.A."/>
            <person name="Graves T."/>
            <person name="Auger K."/>
            <person name="Cunningham F."/>
            <person name="Bouk N."/>
            <person name="Chen H.C."/>
            <person name="Agarwala R."/>
            <person name="McLaren W.M."/>
            <person name="Ritchie G.R."/>
            <person name="Albracht D."/>
            <person name="Kremitzki M."/>
            <person name="Rock S."/>
            <person name="Kotkiewicz H."/>
            <person name="Kremitzki C."/>
            <person name="Wollam A."/>
            <person name="Trani L."/>
            <person name="Fulton L."/>
            <person name="Fulton R."/>
            <person name="Matthews L."/>
            <person name="Whitehead S."/>
            <person name="Chow W."/>
            <person name="Torrance J."/>
            <person name="Dunn M."/>
            <person name="Harden G."/>
            <person name="Threadgold G."/>
            <person name="Wood J."/>
            <person name="Collins J."/>
            <person name="Heath P."/>
            <person name="Griffiths G."/>
            <person name="Pelan S."/>
            <person name="Grafham D."/>
            <person name="Eichler E.E."/>
            <person name="Weinstock G."/>
            <person name="Mardis E.R."/>
            <person name="Wilson R.K."/>
            <person name="Howe K."/>
            <person name="Flicek P."/>
            <person name="Hubbard T."/>
        </authorList>
    </citation>
    <scope>NUCLEOTIDE SEQUENCE [LARGE SCALE GENOMIC DNA]</scope>
    <source>
        <strain evidence="1 3">C57BL/6J</strain>
    </source>
</reference>
<name>F8WJ78_MOUSE</name>
<evidence type="ECO:0000313" key="1">
    <source>
        <dbReference type="Ensembl" id="ENSMUSP00000032446.6"/>
    </source>
</evidence>
<evidence type="ECO:0007829" key="4">
    <source>
        <dbReference type="ProteomicsDB" id="F8WJ78"/>
    </source>
</evidence>
<dbReference type="Antibodypedia" id="7205">
    <property type="antibodies" value="202 antibodies from 28 providers"/>
</dbReference>
<proteinExistence type="evidence at protein level"/>
<dbReference type="AlphaFoldDB" id="F8WJ78"/>
<dbReference type="GeneTree" id="ENSGT00530000063113"/>
<reference evidence="1" key="3">
    <citation type="submission" date="2025-08" db="UniProtKB">
        <authorList>
            <consortium name="Ensembl"/>
        </authorList>
    </citation>
    <scope>IDENTIFICATION</scope>
    <source>
        <strain evidence="1">C57BL/6J</strain>
    </source>
</reference>
<dbReference type="Bgee" id="ENSMUSG00000030304">
    <property type="expression patterns" value="Expressed in seminal vesicle and 272 other cell types or tissues"/>
</dbReference>